<dbReference type="SUPFAM" id="SSF48371">
    <property type="entry name" value="ARM repeat"/>
    <property type="match status" value="1"/>
</dbReference>
<feature type="region of interest" description="Disordered" evidence="2">
    <location>
        <begin position="131"/>
        <end position="211"/>
    </location>
</feature>
<dbReference type="EMBL" id="MCOG01000280">
    <property type="protein sequence ID" value="ORY20767.1"/>
    <property type="molecule type" value="Genomic_DNA"/>
</dbReference>
<feature type="compositionally biased region" description="Basic and acidic residues" evidence="2">
    <location>
        <begin position="135"/>
        <end position="147"/>
    </location>
</feature>
<dbReference type="InterPro" id="IPR022771">
    <property type="entry name" value="WAPL_C"/>
</dbReference>
<feature type="compositionally biased region" description="Basic and acidic residues" evidence="2">
    <location>
        <begin position="160"/>
        <end position="202"/>
    </location>
</feature>
<dbReference type="InterPro" id="IPR016024">
    <property type="entry name" value="ARM-type_fold"/>
</dbReference>
<evidence type="ECO:0000256" key="1">
    <source>
        <dbReference type="ARBA" id="ARBA00006854"/>
    </source>
</evidence>
<proteinExistence type="inferred from homology"/>
<feature type="compositionally biased region" description="Polar residues" evidence="2">
    <location>
        <begin position="357"/>
        <end position="372"/>
    </location>
</feature>
<evidence type="ECO:0000256" key="2">
    <source>
        <dbReference type="SAM" id="MobiDB-lite"/>
    </source>
</evidence>
<name>A0A1Y2AES3_9FUNG</name>
<comment type="similarity">
    <text evidence="1">Belongs to the WAPL family.</text>
</comment>
<evidence type="ECO:0000313" key="4">
    <source>
        <dbReference type="EMBL" id="ORY20767.1"/>
    </source>
</evidence>
<evidence type="ECO:0000259" key="3">
    <source>
        <dbReference type="PROSITE" id="PS51271"/>
    </source>
</evidence>
<dbReference type="PANTHER" id="PTHR22100:SF13">
    <property type="entry name" value="WINGS APART-LIKE PROTEIN HOMOLOG"/>
    <property type="match status" value="1"/>
</dbReference>
<gene>
    <name evidence="4" type="ORF">LY90DRAFT_676591</name>
</gene>
<feature type="region of interest" description="Disordered" evidence="2">
    <location>
        <begin position="416"/>
        <end position="437"/>
    </location>
</feature>
<sequence length="1159" mass="132018">MNTTPNKVKITYGSKNSKYYKGSRIKNNVISNMPSIQSKKEISNVDSKLKKDVFDFNPDHDDFEIRQLQRQRQRLNLTSGNKLHVVKKQPNSSIIKSNSVSSLDITSPVKVKRIIGVSTKKSSSIQLNKKNIKDKKKENSKSKETNDLKSNIKRNSKRNNRIDINKNKEKSLVNNKEITDVKDKSKTNNIEESKLKHARTDSLDSTSSLTSLSSLPYSSVINAKKAIEMKKSMSVSDYNRIKRQRISESLPQNNFQTRQLLSQSIQSNDQNNSFQRNINIYDRNNFEINNSNIETDTMLDLESNNYIVEELEDTFTSSTPIIPRTTSSTINDEKILSDTSLSSDDDDDNDDNKFHILSTSSSVNKSQMSSLPESRIRRMKSLKKSKSFGTIYDSSTSHGFHDDDNSVTSNIKKLESKYGNDKGEDDESDTNSPNSLKKSISSLSYFSEDNKSDKKSDQVINSEIKLLDGSSVNVPILFYKKKKKRLGHDGDVSSALAGGDEGDSKSNHFYKKTYQSNGSLVKNDDPYEGPYVAMSKMFEDSEESEEEDIDSVNKKKKVKSLFELKELGENKKFKDEIDYLLDGLSEKQTTTAKRLSCIDLCKKLSESDFILNLRAYGYIPQLYKILSNEKDKIIQLCLIYFIYTLFQDEGSLEIIVQENNCLPLLIKFLRIKDDYINIDKLKNTKEKLCMKEIKKVIEESEYFENTTISFQLISIKCLIQLLDPSSSVDIKNDLKQMFFTNDFSDNNILSSPTVSSSLTCVEIMTNRLKIYTNYFEKTYQQWKSDVESQKKNIPFLINYEYLENITSCLKLFELLNKENELELPLAIKSKISTLIIQLLNQFITIIYNDHEIIDDSCSQFLLNCIKVLINFFNEAKDADIRASKHTKNHDFSSMNILTDEQYSELFRILLIYIDQFSPLLEENKQTKLQDIFLLIIGLLINATEYNEKCRILIADQHLGKACSYSQKPKKNKWCPCRFNCLCPPEESKGFLEIIVEIYSNIVKTENYILASYLAIFIGFLCLHPQNKSVVKKYLFENSFSTIIQILEQFIQLNTLSQQFSSPTIGFNPSSFSSGLINGGGNHNSSLGIGLGELGSPTGTPPLVDFPTLSLPMGQPESGLDLGLINGPGITSLSIKKDNRTNRDTTTDSFLKVIEILKQE</sequence>
<dbReference type="InterPro" id="IPR012502">
    <property type="entry name" value="WAPL_dom"/>
</dbReference>
<dbReference type="InterPro" id="IPR039874">
    <property type="entry name" value="WAPL"/>
</dbReference>
<dbReference type="AlphaFoldDB" id="A0A1Y2AES3"/>
<reference evidence="4 5" key="1">
    <citation type="submission" date="2016-08" db="EMBL/GenBank/DDBJ databases">
        <title>A Parts List for Fungal Cellulosomes Revealed by Comparative Genomics.</title>
        <authorList>
            <consortium name="DOE Joint Genome Institute"/>
            <person name="Haitjema C.H."/>
            <person name="Gilmore S.P."/>
            <person name="Henske J.K."/>
            <person name="Solomon K.V."/>
            <person name="De Groot R."/>
            <person name="Kuo A."/>
            <person name="Mondo S.J."/>
            <person name="Salamov A.A."/>
            <person name="Labutti K."/>
            <person name="Zhao Z."/>
            <person name="Chiniquy J."/>
            <person name="Barry K."/>
            <person name="Brewer H.M."/>
            <person name="Purvine S.O."/>
            <person name="Wright A.T."/>
            <person name="Boxma B."/>
            <person name="Van Alen T."/>
            <person name="Hackstein J.H."/>
            <person name="Baker S.E."/>
            <person name="Grigoriev I.V."/>
            <person name="O'Malley M.A."/>
        </authorList>
    </citation>
    <scope>NUCLEOTIDE SEQUENCE [LARGE SCALE GENOMIC DNA]</scope>
    <source>
        <strain evidence="4 5">G1</strain>
    </source>
</reference>
<dbReference type="PANTHER" id="PTHR22100">
    <property type="entry name" value="WINGS APART-LIKE PROTEIN HOMOLOG"/>
    <property type="match status" value="1"/>
</dbReference>
<protein>
    <recommendedName>
        <fullName evidence="3">WAPL domain-containing protein</fullName>
    </recommendedName>
</protein>
<feature type="region of interest" description="Disordered" evidence="2">
    <location>
        <begin position="338"/>
        <end position="375"/>
    </location>
</feature>
<accession>A0A1Y2AES3</accession>
<evidence type="ECO:0000313" key="5">
    <source>
        <dbReference type="Proteomes" id="UP000193920"/>
    </source>
</evidence>
<keyword evidence="5" id="KW-1185">Reference proteome</keyword>
<dbReference type="Pfam" id="PF07814">
    <property type="entry name" value="WAPL"/>
    <property type="match status" value="1"/>
</dbReference>
<dbReference type="STRING" id="1754190.A0A1Y2AES3"/>
<dbReference type="Gene3D" id="1.25.10.10">
    <property type="entry name" value="Leucine-rich Repeat Variant"/>
    <property type="match status" value="1"/>
</dbReference>
<feature type="domain" description="WAPL" evidence="3">
    <location>
        <begin position="545"/>
        <end position="654"/>
    </location>
</feature>
<dbReference type="OrthoDB" id="78088at2759"/>
<organism evidence="4 5">
    <name type="scientific">Neocallimastix californiae</name>
    <dbReference type="NCBI Taxonomy" id="1754190"/>
    <lineage>
        <taxon>Eukaryota</taxon>
        <taxon>Fungi</taxon>
        <taxon>Fungi incertae sedis</taxon>
        <taxon>Chytridiomycota</taxon>
        <taxon>Chytridiomycota incertae sedis</taxon>
        <taxon>Neocallimastigomycetes</taxon>
        <taxon>Neocallimastigales</taxon>
        <taxon>Neocallimastigaceae</taxon>
        <taxon>Neocallimastix</taxon>
    </lineage>
</organism>
<dbReference type="InterPro" id="IPR011989">
    <property type="entry name" value="ARM-like"/>
</dbReference>
<dbReference type="Proteomes" id="UP000193920">
    <property type="component" value="Unassembled WGS sequence"/>
</dbReference>
<dbReference type="PROSITE" id="PS51271">
    <property type="entry name" value="WAPL"/>
    <property type="match status" value="1"/>
</dbReference>
<comment type="caution">
    <text evidence="4">The sequence shown here is derived from an EMBL/GenBank/DDBJ whole genome shotgun (WGS) entry which is preliminary data.</text>
</comment>